<comment type="caution">
    <text evidence="1">The sequence shown here is derived from an EMBL/GenBank/DDBJ whole genome shotgun (WGS) entry which is preliminary data.</text>
</comment>
<evidence type="ECO:0000313" key="2">
    <source>
        <dbReference type="Proteomes" id="UP000517694"/>
    </source>
</evidence>
<sequence>MKPTVPARVHAQYLDVGHLHPAHFCYPITDGSAASILPLLSCRHTCGSCNLA</sequence>
<evidence type="ECO:0000313" key="1">
    <source>
        <dbReference type="EMBL" id="MBC2864450.1"/>
    </source>
</evidence>
<keyword evidence="2" id="KW-1185">Reference proteome</keyword>
<dbReference type="AlphaFoldDB" id="A0A7X1HWH5"/>
<name>A0A7X1HWH5_9ACTN</name>
<protein>
    <recommendedName>
        <fullName evidence="3">Radical SAM protein</fullName>
    </recommendedName>
</protein>
<dbReference type="RefSeq" id="WP_159672190.1">
    <property type="nucleotide sequence ID" value="NZ_JACMHY010000002.1"/>
</dbReference>
<reference evidence="1 2" key="1">
    <citation type="submission" date="2020-08" db="EMBL/GenBank/DDBJ databases">
        <title>Whole-Genome Sequence of French Clinical Streptomyces mexicanus Strain Q0842.</title>
        <authorList>
            <person name="Boxberger M."/>
            <person name="La Scola B."/>
        </authorList>
    </citation>
    <scope>NUCLEOTIDE SEQUENCE [LARGE SCALE GENOMIC DNA]</scope>
    <source>
        <strain evidence="1 2">Marseille-Q0842</strain>
    </source>
</reference>
<dbReference type="OrthoDB" id="3907659at2"/>
<dbReference type="EMBL" id="JACMHY010000002">
    <property type="protein sequence ID" value="MBC2864450.1"/>
    <property type="molecule type" value="Genomic_DNA"/>
</dbReference>
<evidence type="ECO:0008006" key="3">
    <source>
        <dbReference type="Google" id="ProtNLM"/>
    </source>
</evidence>
<organism evidence="1 2">
    <name type="scientific">Streptomyces mexicanus</name>
    <dbReference type="NCBI Taxonomy" id="178566"/>
    <lineage>
        <taxon>Bacteria</taxon>
        <taxon>Bacillati</taxon>
        <taxon>Actinomycetota</taxon>
        <taxon>Actinomycetes</taxon>
        <taxon>Kitasatosporales</taxon>
        <taxon>Streptomycetaceae</taxon>
        <taxon>Streptomyces</taxon>
    </lineage>
</organism>
<proteinExistence type="predicted"/>
<dbReference type="Proteomes" id="UP000517694">
    <property type="component" value="Unassembled WGS sequence"/>
</dbReference>
<gene>
    <name evidence="1" type="ORF">H1R13_05390</name>
</gene>
<accession>A0A7X1HWH5</accession>